<proteinExistence type="predicted"/>
<dbReference type="SUPFAM" id="SSF47413">
    <property type="entry name" value="lambda repressor-like DNA-binding domains"/>
    <property type="match status" value="1"/>
</dbReference>
<dbReference type="GO" id="GO:0003677">
    <property type="term" value="F:DNA binding"/>
    <property type="evidence" value="ECO:0007669"/>
    <property type="project" value="InterPro"/>
</dbReference>
<dbReference type="STRING" id="439375.Oant_0220"/>
<dbReference type="HOGENOM" id="CLU_173998_4_0_5"/>
<reference evidence="1 2" key="1">
    <citation type="journal article" date="2011" name="J. Bacteriol.">
        <title>Genome of Ochrobactrum anthropi ATCC 49188 T, a versatile opportunistic pathogen and symbiont of several eukaryotic hosts.</title>
        <authorList>
            <person name="Chain P.S."/>
            <person name="Lang D.M."/>
            <person name="Comerci D.J."/>
            <person name="Malfatti S.A."/>
            <person name="Vergez L.M."/>
            <person name="Shin M."/>
            <person name="Ugalde R.A."/>
            <person name="Garcia E."/>
            <person name="Tolmasky M.E."/>
        </authorList>
    </citation>
    <scope>NUCLEOTIDE SEQUENCE [LARGE SCALE GENOMIC DNA]</scope>
    <source>
        <strain evidence="2">ATCC 49188 / DSM 6882 / CCUG 24695 / JCM 21032 / LMG 3331 / NBRC 15819 / NCTC 12168 / Alc 37</strain>
    </source>
</reference>
<sequence length="79" mass="8846">MTLDKVGRYILQLPTMIEIVAKAAEEVGGVVALARALNIKHTAMYSWKRVPAERVLEIERVSGISRHELRPDLYGEKAS</sequence>
<dbReference type="Proteomes" id="UP000002301">
    <property type="component" value="Chromosome 1"/>
</dbReference>
<organism evidence="1 2">
    <name type="scientific">Brucella anthropi (strain ATCC 49188 / DSM 6882 / CCUG 24695 / JCM 21032 / LMG 3331 / NBRC 15819 / NCTC 12168 / Alc 37)</name>
    <name type="common">Ochrobactrum anthropi</name>
    <dbReference type="NCBI Taxonomy" id="439375"/>
    <lineage>
        <taxon>Bacteria</taxon>
        <taxon>Pseudomonadati</taxon>
        <taxon>Pseudomonadota</taxon>
        <taxon>Alphaproteobacteria</taxon>
        <taxon>Hyphomicrobiales</taxon>
        <taxon>Brucellaceae</taxon>
        <taxon>Brucella/Ochrobactrum group</taxon>
        <taxon>Brucella</taxon>
    </lineage>
</organism>
<dbReference type="KEGG" id="oan:Oant_0220"/>
<accession>A6WVE7</accession>
<dbReference type="InterPro" id="IPR031856">
    <property type="entry name" value="YdaS_toxin-like"/>
</dbReference>
<dbReference type="Pfam" id="PF15943">
    <property type="entry name" value="YdaS_toxin"/>
    <property type="match status" value="1"/>
</dbReference>
<name>A6WVE7_BRUA4</name>
<evidence type="ECO:0000313" key="1">
    <source>
        <dbReference type="EMBL" id="ABS12951.1"/>
    </source>
</evidence>
<dbReference type="eggNOG" id="COG4197">
    <property type="taxonomic scope" value="Bacteria"/>
</dbReference>
<keyword evidence="2" id="KW-1185">Reference proteome</keyword>
<dbReference type="InterPro" id="IPR010982">
    <property type="entry name" value="Lambda_DNA-bd_dom_sf"/>
</dbReference>
<protein>
    <recommendedName>
        <fullName evidence="3">Helix-turn-helix domain-containing protein</fullName>
    </recommendedName>
</protein>
<evidence type="ECO:0000313" key="2">
    <source>
        <dbReference type="Proteomes" id="UP000002301"/>
    </source>
</evidence>
<dbReference type="Gene3D" id="1.10.260.40">
    <property type="entry name" value="lambda repressor-like DNA-binding domains"/>
    <property type="match status" value="1"/>
</dbReference>
<evidence type="ECO:0008006" key="3">
    <source>
        <dbReference type="Google" id="ProtNLM"/>
    </source>
</evidence>
<dbReference type="AlphaFoldDB" id="A6WVE7"/>
<dbReference type="EMBL" id="CP000758">
    <property type="protein sequence ID" value="ABS12951.1"/>
    <property type="molecule type" value="Genomic_DNA"/>
</dbReference>
<gene>
    <name evidence="1" type="ordered locus">Oant_0220</name>
</gene>